<dbReference type="GO" id="GO:0006313">
    <property type="term" value="P:DNA transposition"/>
    <property type="evidence" value="ECO:0007669"/>
    <property type="project" value="InterPro"/>
</dbReference>
<sequence length="94" mass="11331">MPKQVTSRQIAYDDVILICELDEQGSFVGNKKQRHWLWYAFDTKRKQVIVHIFAPERMQPAENCSTYWRLLIFVSSQPITEEVMPEKWCRKNIW</sequence>
<dbReference type="Pfam" id="PF03400">
    <property type="entry name" value="DDE_Tnp_IS1"/>
    <property type="match status" value="1"/>
</dbReference>
<gene>
    <name evidence="1" type="ORF">XBO1_2530012</name>
</gene>
<dbReference type="HOGENOM" id="CLU_076276_5_2_6"/>
<organism evidence="1 2">
    <name type="scientific">Xenorhabdus bovienii str. oregonense</name>
    <dbReference type="NCBI Taxonomy" id="1398202"/>
    <lineage>
        <taxon>Bacteria</taxon>
        <taxon>Pseudomonadati</taxon>
        <taxon>Pseudomonadota</taxon>
        <taxon>Gammaproteobacteria</taxon>
        <taxon>Enterobacterales</taxon>
        <taxon>Morganellaceae</taxon>
        <taxon>Xenorhabdus</taxon>
    </lineage>
</organism>
<dbReference type="Proteomes" id="UP000028483">
    <property type="component" value="Unassembled WGS sequence"/>
</dbReference>
<protein>
    <submittedName>
        <fullName evidence="1">Insertion element IS1 1/5/6 protein insB (Modular protein)</fullName>
    </submittedName>
</protein>
<reference evidence="1" key="1">
    <citation type="submission" date="2013-07" db="EMBL/GenBank/DDBJ databases">
        <title>Sub-species coevolution in mutualistic symbiosis.</title>
        <authorList>
            <person name="Murfin K."/>
            <person name="Klassen J."/>
            <person name="Lee M."/>
            <person name="Forst S."/>
            <person name="Stock P."/>
            <person name="Goodrich-Blair H."/>
        </authorList>
    </citation>
    <scope>NUCLEOTIDE SEQUENCE [LARGE SCALE GENOMIC DNA]</scope>
    <source>
        <strain evidence="1">Oregonense</strain>
    </source>
</reference>
<comment type="caution">
    <text evidence="1">The sequence shown here is derived from an EMBL/GenBank/DDBJ whole genome shotgun (WGS) entry which is preliminary data.</text>
</comment>
<dbReference type="GO" id="GO:0004803">
    <property type="term" value="F:transposase activity"/>
    <property type="evidence" value="ECO:0007669"/>
    <property type="project" value="InterPro"/>
</dbReference>
<dbReference type="GO" id="GO:0003677">
    <property type="term" value="F:DNA binding"/>
    <property type="evidence" value="ECO:0007669"/>
    <property type="project" value="InterPro"/>
</dbReference>
<dbReference type="InterPro" id="IPR005063">
    <property type="entry name" value="Transposase_27"/>
</dbReference>
<name>A0A077P8Y8_XENBV</name>
<accession>A0A077P8Y8</accession>
<evidence type="ECO:0000313" key="2">
    <source>
        <dbReference type="Proteomes" id="UP000028483"/>
    </source>
</evidence>
<dbReference type="AlphaFoldDB" id="A0A077P8Y8"/>
<dbReference type="EMBL" id="CBSX010000172">
    <property type="protein sequence ID" value="CDH07098.1"/>
    <property type="molecule type" value="Genomic_DNA"/>
</dbReference>
<proteinExistence type="predicted"/>
<evidence type="ECO:0000313" key="1">
    <source>
        <dbReference type="EMBL" id="CDH07098.1"/>
    </source>
</evidence>